<dbReference type="AlphaFoldDB" id="U6LYN8"/>
<feature type="region of interest" description="Disordered" evidence="1">
    <location>
        <begin position="334"/>
        <end position="373"/>
    </location>
</feature>
<proteinExistence type="predicted"/>
<name>U6LYN8_9EIME</name>
<feature type="compositionally biased region" description="Polar residues" evidence="1">
    <location>
        <begin position="585"/>
        <end position="598"/>
    </location>
</feature>
<dbReference type="OrthoDB" id="348724at2759"/>
<feature type="region of interest" description="Disordered" evidence="1">
    <location>
        <begin position="660"/>
        <end position="679"/>
    </location>
</feature>
<organism evidence="2 3">
    <name type="scientific">Eimeria brunetti</name>
    <dbReference type="NCBI Taxonomy" id="51314"/>
    <lineage>
        <taxon>Eukaryota</taxon>
        <taxon>Sar</taxon>
        <taxon>Alveolata</taxon>
        <taxon>Apicomplexa</taxon>
        <taxon>Conoidasida</taxon>
        <taxon>Coccidia</taxon>
        <taxon>Eucoccidiorida</taxon>
        <taxon>Eimeriorina</taxon>
        <taxon>Eimeriidae</taxon>
        <taxon>Eimeria</taxon>
    </lineage>
</organism>
<feature type="compositionally biased region" description="Low complexity" evidence="1">
    <location>
        <begin position="488"/>
        <end position="507"/>
    </location>
</feature>
<reference evidence="2" key="1">
    <citation type="submission" date="2013-10" db="EMBL/GenBank/DDBJ databases">
        <title>Genomic analysis of the causative agents of coccidiosis in chickens.</title>
        <authorList>
            <person name="Reid A.J."/>
            <person name="Blake D."/>
            <person name="Billington K."/>
            <person name="Browne H."/>
            <person name="Dunn M."/>
            <person name="Hung S."/>
            <person name="Kawahara F."/>
            <person name="Miranda-Saavedra D."/>
            <person name="Mourier T."/>
            <person name="Nagra H."/>
            <person name="Otto T.D."/>
            <person name="Rawlings N."/>
            <person name="Sanchez A."/>
            <person name="Sanders M."/>
            <person name="Subramaniam C."/>
            <person name="Tay Y."/>
            <person name="Dear P."/>
            <person name="Doerig C."/>
            <person name="Gruber A."/>
            <person name="Parkinson J."/>
            <person name="Shirley M."/>
            <person name="Wan K.L."/>
            <person name="Berriman M."/>
            <person name="Tomley F."/>
            <person name="Pain A."/>
        </authorList>
    </citation>
    <scope>NUCLEOTIDE SEQUENCE [LARGE SCALE GENOMIC DNA]</scope>
    <source>
        <strain evidence="2">Houghton</strain>
    </source>
</reference>
<feature type="region of interest" description="Disordered" evidence="1">
    <location>
        <begin position="542"/>
        <end position="641"/>
    </location>
</feature>
<gene>
    <name evidence="2" type="ORF">EBH_0008380</name>
</gene>
<protein>
    <submittedName>
        <fullName evidence="2">Uncharacterized protein</fullName>
    </submittedName>
</protein>
<evidence type="ECO:0000313" key="3">
    <source>
        <dbReference type="Proteomes" id="UP000030750"/>
    </source>
</evidence>
<sequence length="898" mass="101206">MLPLILFSLARRKKANKTASWEPLLSRFSSRGRPEQAVQQQSEKWRGSQEMQQQQLQSYFQQQLQQTPSTTAIPSSQVSIALQQQLAQQHQQLIPSKQSLTQQQQEFSPPHQQQFSPPQQQQFSLHQQDFSPPQQQQFPLQRQQIPPQRQQVQSQQQFAQPQQHFPQQQQRFQQQRQQIPPQRQQFLPLGQQFLPQEEQFLPQQQQIQQQEQQFLPQEQQFLPQEQQFLPEDQQFLLQQQVQPQQQLAPQQQLFLPQQQQFLPQQQQIRPQQQLGPHQQQFLQQQQQFLLPQQQQTQPQQQQISLQQQQFQPQEQHFLPQQPHSLLTEQQQLLVPQQQQTQPQQQRISPQQQQFSPQEQQFLQQQQQLPQHQQGLLHAQHPLLQQSPSDAPSSLHALMAPPSPAFASSLPAADQELVFGEQYGHMQPAAAPAAAAEGVVLQGPDSGSSSFAAAEGWLPQPPPHLATTTPPSFPYQDLQQQQFEAGSTAAAQQQVLPAAAVQQPEAPAHSNAWGSDPSLPPAAKRWKPCEAAVSSVHRQVSWGEGAAQQQSGSDFLSPFSPEAWVSVSSSDASSEQRGAGYAGPSEQPQPYQQWKGDTSSADKKEQAGPSQHQQPQGGYTPQQSGPGNVSKRSPTGEPKPPKKSILEELLKLPHGATAGFADAAEEEEEESSPEEAVVEAPSFDPLSIHPYYRLPGLLPGVQTAPFTLRGLKRPMYKAPRLVYDNLNLLRELFFASNLNHGEAGAVRAAALQLASHLLTWHTGVVTETAPKKVAYILGRRFLMLEAVFCAIQVLGATPEAVELWDELARVVPIYVTFPHKKGYGNGFRKNLQIVGKIIAALEKLKAGIRPSPSETVDVKRDIFFKLTNTDFKGGQYDKWREDDLLFSITQRGDERDDNE</sequence>
<accession>U6LYN8</accession>
<feature type="region of interest" description="Disordered" evidence="1">
    <location>
        <begin position="93"/>
        <end position="180"/>
    </location>
</feature>
<feature type="region of interest" description="Disordered" evidence="1">
    <location>
        <begin position="30"/>
        <end position="51"/>
    </location>
</feature>
<feature type="compositionally biased region" description="Low complexity" evidence="1">
    <location>
        <begin position="102"/>
        <end position="180"/>
    </location>
</feature>
<feature type="compositionally biased region" description="Polar residues" evidence="1">
    <location>
        <begin position="607"/>
        <end position="632"/>
    </location>
</feature>
<feature type="region of interest" description="Disordered" evidence="1">
    <location>
        <begin position="440"/>
        <end position="524"/>
    </location>
</feature>
<reference evidence="2" key="2">
    <citation type="submission" date="2013-10" db="EMBL/GenBank/DDBJ databases">
        <authorList>
            <person name="Aslett M."/>
        </authorList>
    </citation>
    <scope>NUCLEOTIDE SEQUENCE [LARGE SCALE GENOMIC DNA]</scope>
    <source>
        <strain evidence="2">Houghton</strain>
    </source>
</reference>
<feature type="compositionally biased region" description="Acidic residues" evidence="1">
    <location>
        <begin position="662"/>
        <end position="676"/>
    </location>
</feature>
<evidence type="ECO:0000313" key="2">
    <source>
        <dbReference type="EMBL" id="CDJ53719.1"/>
    </source>
</evidence>
<keyword evidence="3" id="KW-1185">Reference proteome</keyword>
<evidence type="ECO:0000256" key="1">
    <source>
        <dbReference type="SAM" id="MobiDB-lite"/>
    </source>
</evidence>
<dbReference type="VEuPathDB" id="ToxoDB:EBH_0008380"/>
<dbReference type="EMBL" id="HG713395">
    <property type="protein sequence ID" value="CDJ53719.1"/>
    <property type="molecule type" value="Genomic_DNA"/>
</dbReference>
<dbReference type="Proteomes" id="UP000030750">
    <property type="component" value="Unassembled WGS sequence"/>
</dbReference>